<evidence type="ECO:0000313" key="2">
    <source>
        <dbReference type="Proteomes" id="UP000294980"/>
    </source>
</evidence>
<comment type="caution">
    <text evidence="1">The sequence shown here is derived from an EMBL/GenBank/DDBJ whole genome shotgun (WGS) entry which is preliminary data.</text>
</comment>
<organism evidence="1 2">
    <name type="scientific">Chromatocurvus halotolerans</name>
    <dbReference type="NCBI Taxonomy" id="1132028"/>
    <lineage>
        <taxon>Bacteria</taxon>
        <taxon>Pseudomonadati</taxon>
        <taxon>Pseudomonadota</taxon>
        <taxon>Gammaproteobacteria</taxon>
        <taxon>Cellvibrionales</taxon>
        <taxon>Halieaceae</taxon>
        <taxon>Chromatocurvus</taxon>
    </lineage>
</organism>
<gene>
    <name evidence="1" type="ORF">EV688_102301</name>
</gene>
<protein>
    <submittedName>
        <fullName evidence="1">Uncharacterized protein</fullName>
    </submittedName>
</protein>
<evidence type="ECO:0000313" key="1">
    <source>
        <dbReference type="EMBL" id="TCO77841.1"/>
    </source>
</evidence>
<proteinExistence type="predicted"/>
<dbReference type="AlphaFoldDB" id="A0A4R2KTW9"/>
<sequence length="63" mass="7292">MRPIEGQLVCAGTIPNRGEPVLPEFRHFQVEREWCPETQAGFRIWLAAAHRMVRNTYQSVLTP</sequence>
<dbReference type="EMBL" id="SLWX01000002">
    <property type="protein sequence ID" value="TCO77841.1"/>
    <property type="molecule type" value="Genomic_DNA"/>
</dbReference>
<dbReference type="Proteomes" id="UP000294980">
    <property type="component" value="Unassembled WGS sequence"/>
</dbReference>
<reference evidence="1 2" key="1">
    <citation type="submission" date="2019-03" db="EMBL/GenBank/DDBJ databases">
        <title>Genomic Encyclopedia of Type Strains, Phase IV (KMG-IV): sequencing the most valuable type-strain genomes for metagenomic binning, comparative biology and taxonomic classification.</title>
        <authorList>
            <person name="Goeker M."/>
        </authorList>
    </citation>
    <scope>NUCLEOTIDE SEQUENCE [LARGE SCALE GENOMIC DNA]</scope>
    <source>
        <strain evidence="1 2">DSM 23344</strain>
    </source>
</reference>
<accession>A0A4R2KTW9</accession>
<keyword evidence="2" id="KW-1185">Reference proteome</keyword>
<name>A0A4R2KTW9_9GAMM</name>